<proteinExistence type="inferred from homology"/>
<dbReference type="EMBL" id="MDET01000007">
    <property type="protein sequence ID" value="OQM76497.1"/>
    <property type="molecule type" value="Genomic_DNA"/>
</dbReference>
<dbReference type="Pfam" id="PF00491">
    <property type="entry name" value="Arginase"/>
    <property type="match status" value="1"/>
</dbReference>
<dbReference type="SUPFAM" id="SSF52768">
    <property type="entry name" value="Arginase/deacetylase"/>
    <property type="match status" value="1"/>
</dbReference>
<gene>
    <name evidence="5" type="ORF">BFN67_14040</name>
</gene>
<evidence type="ECO:0000313" key="5">
    <source>
        <dbReference type="EMBL" id="OQM76497.1"/>
    </source>
</evidence>
<dbReference type="PANTHER" id="PTHR43782">
    <property type="entry name" value="ARGINASE"/>
    <property type="match status" value="1"/>
</dbReference>
<dbReference type="CDD" id="cd09999">
    <property type="entry name" value="Arginase-like_1"/>
    <property type="match status" value="1"/>
</dbReference>
<keyword evidence="3" id="KW-0464">Manganese</keyword>
<evidence type="ECO:0000256" key="3">
    <source>
        <dbReference type="ARBA" id="ARBA00023211"/>
    </source>
</evidence>
<evidence type="ECO:0000256" key="2">
    <source>
        <dbReference type="ARBA" id="ARBA00022801"/>
    </source>
</evidence>
<dbReference type="PROSITE" id="PS51409">
    <property type="entry name" value="ARGINASE_2"/>
    <property type="match status" value="1"/>
</dbReference>
<evidence type="ECO:0000256" key="1">
    <source>
        <dbReference type="ARBA" id="ARBA00022723"/>
    </source>
</evidence>
<dbReference type="InterPro" id="IPR006035">
    <property type="entry name" value="Ureohydrolase"/>
</dbReference>
<keyword evidence="6" id="KW-1185">Reference proteome</keyword>
<dbReference type="PANTHER" id="PTHR43782:SF3">
    <property type="entry name" value="ARGINASE"/>
    <property type="match status" value="1"/>
</dbReference>
<dbReference type="OrthoDB" id="9788689at2"/>
<dbReference type="Proteomes" id="UP000191905">
    <property type="component" value="Unassembled WGS sequence"/>
</dbReference>
<dbReference type="InterPro" id="IPR023696">
    <property type="entry name" value="Ureohydrolase_dom_sf"/>
</dbReference>
<protein>
    <submittedName>
        <fullName evidence="5">Arginase</fullName>
    </submittedName>
</protein>
<accession>A0A1V8RTI5</accession>
<evidence type="ECO:0000256" key="4">
    <source>
        <dbReference type="PROSITE-ProRule" id="PRU00742"/>
    </source>
</evidence>
<dbReference type="RefSeq" id="WP_080918760.1">
    <property type="nucleotide sequence ID" value="NZ_MDET01000007.1"/>
</dbReference>
<dbReference type="AlphaFoldDB" id="A0A1V8RTI5"/>
<evidence type="ECO:0000313" key="6">
    <source>
        <dbReference type="Proteomes" id="UP000191905"/>
    </source>
</evidence>
<dbReference type="GO" id="GO:0030145">
    <property type="term" value="F:manganese ion binding"/>
    <property type="evidence" value="ECO:0007669"/>
    <property type="project" value="TreeGrafter"/>
</dbReference>
<comment type="caution">
    <text evidence="5">The sequence shown here is derived from an EMBL/GenBank/DDBJ whole genome shotgun (WGS) entry which is preliminary data.</text>
</comment>
<dbReference type="Gene3D" id="3.40.800.10">
    <property type="entry name" value="Ureohydrolase domain"/>
    <property type="match status" value="1"/>
</dbReference>
<sequence>MKLTIILAPYDSGYYHGGCGRGPDAIVAGGLVEELTLHGHDVIVVDIGEIGNEQGREISTGFAVCSAISEKITASRKDGRLPVVLCGNCLTAVGAVAGESADSIVWADQHGDLNTPETSTYGFLDGMALATVIGLCWRPMANAVPGFKPLEASRCMLVDARDLDAGERHTLEGLPILHGTCAEAPGLADRLAAAGGHRTHLHIDLDIHDPEVLQANRYAWPGGPNPDELRESMRDVAASLPVVGITISAYDPAFDAKGDVPPAVGRLLVDVLDALRKKA</sequence>
<name>A0A1V8RTI5_9HYPH</name>
<reference evidence="5 6" key="1">
    <citation type="journal article" date="2016" name="Int. J. Syst. Evol. Microbiol.">
        <title>Pseudaminobacter manganicus sp. nov., isolated from sludge of a manganese mine.</title>
        <authorList>
            <person name="Li J."/>
            <person name="Huang J."/>
            <person name="Liao S."/>
            <person name="Wang G."/>
        </authorList>
    </citation>
    <scope>NUCLEOTIDE SEQUENCE [LARGE SCALE GENOMIC DNA]</scope>
    <source>
        <strain evidence="5 6">JH-7</strain>
    </source>
</reference>
<dbReference type="GO" id="GO:0005829">
    <property type="term" value="C:cytosol"/>
    <property type="evidence" value="ECO:0007669"/>
    <property type="project" value="TreeGrafter"/>
</dbReference>
<comment type="similarity">
    <text evidence="4">Belongs to the arginase family.</text>
</comment>
<keyword evidence="2" id="KW-0378">Hydrolase</keyword>
<dbReference type="GO" id="GO:0004053">
    <property type="term" value="F:arginase activity"/>
    <property type="evidence" value="ECO:0007669"/>
    <property type="project" value="TreeGrafter"/>
</dbReference>
<keyword evidence="1" id="KW-0479">Metal-binding</keyword>
<dbReference type="STRING" id="1873176.BFN67_14040"/>
<organism evidence="5 6">
    <name type="scientific">Manganibacter manganicus</name>
    <dbReference type="NCBI Taxonomy" id="1873176"/>
    <lineage>
        <taxon>Bacteria</taxon>
        <taxon>Pseudomonadati</taxon>
        <taxon>Pseudomonadota</taxon>
        <taxon>Alphaproteobacteria</taxon>
        <taxon>Hyphomicrobiales</taxon>
        <taxon>Phyllobacteriaceae</taxon>
        <taxon>Manganibacter</taxon>
    </lineage>
</organism>